<protein>
    <submittedName>
        <fullName evidence="2">Outer membrane protein OmpH, putative</fullName>
    </submittedName>
</protein>
<dbReference type="EMBL" id="UGRI01000002">
    <property type="protein sequence ID" value="SUB32168.1"/>
    <property type="molecule type" value="Genomic_DNA"/>
</dbReference>
<name>A0A379B1M8_NEIGO</name>
<feature type="chain" id="PRO_5016879803" evidence="1">
    <location>
        <begin position="24"/>
        <end position="80"/>
    </location>
</feature>
<keyword evidence="1" id="KW-0732">Signal</keyword>
<dbReference type="AlphaFoldDB" id="A0A379B1M8"/>
<accession>A0A379B1M8</accession>
<evidence type="ECO:0000313" key="2">
    <source>
        <dbReference type="EMBL" id="SUB32168.1"/>
    </source>
</evidence>
<reference evidence="2" key="1">
    <citation type="submission" date="2018-06" db="EMBL/GenBank/DDBJ databases">
        <authorList>
            <consortium name="Pathogen Informatics"/>
            <person name="Doyle S."/>
        </authorList>
    </citation>
    <scope>NUCLEOTIDE SEQUENCE [LARGE SCALE GENOMIC DNA]</scope>
    <source>
        <strain evidence="2">NCTC11421</strain>
    </source>
</reference>
<proteinExistence type="predicted"/>
<evidence type="ECO:0000256" key="1">
    <source>
        <dbReference type="SAM" id="SignalP"/>
    </source>
</evidence>
<gene>
    <name evidence="2" type="ORF">NCTC11421_03598</name>
</gene>
<feature type="signal peptide" evidence="1">
    <location>
        <begin position="1"/>
        <end position="23"/>
    </location>
</feature>
<sequence length="80" mass="9086">MIRLTRAFAATLIGLCCTAGAHADTFQKIGFINTERIYLESKQARNIQKRWTANFPPVRTNCKTATRRLGFGKAARRRQT</sequence>
<organism evidence="2">
    <name type="scientific">Neisseria gonorrhoeae</name>
    <dbReference type="NCBI Taxonomy" id="485"/>
    <lineage>
        <taxon>Bacteria</taxon>
        <taxon>Pseudomonadati</taxon>
        <taxon>Pseudomonadota</taxon>
        <taxon>Betaproteobacteria</taxon>
        <taxon>Neisseriales</taxon>
        <taxon>Neisseriaceae</taxon>
        <taxon>Neisseria</taxon>
    </lineage>
</organism>